<feature type="domain" description="4Fe-4S ferredoxin-type" evidence="4">
    <location>
        <begin position="664"/>
        <end position="693"/>
    </location>
</feature>
<dbReference type="Pfam" id="PF07992">
    <property type="entry name" value="Pyr_redox_2"/>
    <property type="match status" value="2"/>
</dbReference>
<dbReference type="InterPro" id="IPR036188">
    <property type="entry name" value="FAD/NAD-bd_sf"/>
</dbReference>
<dbReference type="SUPFAM" id="SSF51905">
    <property type="entry name" value="FAD/NAD(P)-binding domain"/>
    <property type="match status" value="2"/>
</dbReference>
<dbReference type="PRINTS" id="PR00368">
    <property type="entry name" value="FADPNR"/>
</dbReference>
<dbReference type="InterPro" id="IPR017900">
    <property type="entry name" value="4Fe4S_Fe_S_CS"/>
</dbReference>
<dbReference type="InterPro" id="IPR028261">
    <property type="entry name" value="DPD_II"/>
</dbReference>
<dbReference type="KEGG" id="dgi:Desgi_0792"/>
<dbReference type="eggNOG" id="COG1148">
    <property type="taxonomic scope" value="Bacteria"/>
</dbReference>
<evidence type="ECO:0000259" key="4">
    <source>
        <dbReference type="PROSITE" id="PS51379"/>
    </source>
</evidence>
<dbReference type="InterPro" id="IPR023753">
    <property type="entry name" value="FAD/NAD-binding_dom"/>
</dbReference>
<name>R4KCN9_9FIRM</name>
<accession>R4KCN9</accession>
<dbReference type="OrthoDB" id="135003at2"/>
<dbReference type="PANTHER" id="PTHR42783:SF3">
    <property type="entry name" value="GLUTAMATE SYNTHASE [NADPH] SMALL CHAIN-RELATED"/>
    <property type="match status" value="1"/>
</dbReference>
<protein>
    <submittedName>
        <fullName evidence="5">NADPH-dependent glutamate synthase beta chain-like oxidoreductase</fullName>
    </submittedName>
</protein>
<dbReference type="GO" id="GO:0051536">
    <property type="term" value="F:iron-sulfur cluster binding"/>
    <property type="evidence" value="ECO:0007669"/>
    <property type="project" value="UniProtKB-KW"/>
</dbReference>
<proteinExistence type="predicted"/>
<sequence>MNYDIVVIGSGIGGMESALKLGDMGYKVLVVEKEPSVGGKMILLSKVFPTLDCASCISTPKMAATTHHPNIDVLVYSEVERIKRDKEGTFRVQVRRKPTFVNQTLCTGCRQCEMNCNVAVPDQYNFDMVARRAAYIAFPQAVPKKAVIERAGSSPCSYTCPAGIKAHGYVALTRGGKYQEAFELILETTPVVGSLGRACYAPCEAQCTRSDIEGSLPIRKIKRFIADTYYKEHPVSQGHLSQEQSGVQPGSAPEYNGKKVAIVGSGPAGLTAALHLARRGYQVKILEAASRPGGMLRLAIPAYRLPKDVVDRDIQNVTALGVEIETGVKVQNLDDLKKQGFDAIFMATGTPGSRRLQLEGEDLPGVVAALDFLREVNLSEVNWGGINLREANSVGAKQGENKPGQVNLRENPAGAVSLQGKTVVVVGGGNVAIDSARVAVRLGAQKVIVQYRRSRAEMPAHDWEIEAAEKEGIEFRYLSAPQKFIGPNGYLAEIECIQMELSQPGAGGRKKPVPVKGSEHRLPADLVITAVGLVPDTECWADSLKLQPNGTIAVDPETLQTSTPYVFAGGDVVTGPSMIVDAVGQGRRAAFFIDRFLNGQDMQGVDYDYRLPAIDKQQVLDRQQSYRVLAPVAGRETQPLQSGQVSGFAEVERPLTEEEARYSAGRCLDCGVCSECHQCISVCPAGAIDMSMKEEHIEVEAKSVIVSTGFKLFDAALKPQYGYGQYKNVISGMQMDRLLAPTRPYNTVLRPYDGKVPDNIAYVLCTGSRDCTVDNPLCSRVCCMYSVKQNQLIMGALPLADVTVYYIDVRAFSKGYEEFYQQAGAMGANFVKGRVGRIEEKEDGNLVLFYEDIDNGGQLRQAEHDLVVLSVGLLPNTETLQLFTGEQLESDEFFYVKEVNEDINPGQTSIQGVFVAGTASGARDIPDSILHAGAAAAQAAAYVERTRMSK</sequence>
<dbReference type="GO" id="GO:0016491">
    <property type="term" value="F:oxidoreductase activity"/>
    <property type="evidence" value="ECO:0007669"/>
    <property type="project" value="InterPro"/>
</dbReference>
<dbReference type="InterPro" id="IPR009051">
    <property type="entry name" value="Helical_ferredxn"/>
</dbReference>
<keyword evidence="1" id="KW-0479">Metal-binding</keyword>
<dbReference type="Gene3D" id="1.10.1060.10">
    <property type="entry name" value="Alpha-helical ferredoxin"/>
    <property type="match status" value="1"/>
</dbReference>
<dbReference type="SUPFAM" id="SSF51971">
    <property type="entry name" value="Nucleotide-binding domain"/>
    <property type="match status" value="1"/>
</dbReference>
<dbReference type="eggNOG" id="COG0493">
    <property type="taxonomic scope" value="Bacteria"/>
</dbReference>
<dbReference type="AlphaFoldDB" id="R4KCN9"/>
<dbReference type="PRINTS" id="PR00411">
    <property type="entry name" value="PNDRDTASEI"/>
</dbReference>
<dbReference type="GO" id="GO:0046872">
    <property type="term" value="F:metal ion binding"/>
    <property type="evidence" value="ECO:0007669"/>
    <property type="project" value="UniProtKB-KW"/>
</dbReference>
<evidence type="ECO:0000313" key="5">
    <source>
        <dbReference type="EMBL" id="AGL00344.1"/>
    </source>
</evidence>
<dbReference type="EMBL" id="CP003273">
    <property type="protein sequence ID" value="AGL00344.1"/>
    <property type="molecule type" value="Genomic_DNA"/>
</dbReference>
<gene>
    <name evidence="5" type="ORF">Desgi_0792</name>
</gene>
<dbReference type="InterPro" id="IPR017896">
    <property type="entry name" value="4Fe4S_Fe-S-bd"/>
</dbReference>
<dbReference type="Proteomes" id="UP000013520">
    <property type="component" value="Chromosome"/>
</dbReference>
<feature type="domain" description="4Fe-4S ferredoxin-type" evidence="4">
    <location>
        <begin position="97"/>
        <end position="126"/>
    </location>
</feature>
<dbReference type="Gene3D" id="3.50.50.60">
    <property type="entry name" value="FAD/NAD(P)-binding domain"/>
    <property type="match status" value="5"/>
</dbReference>
<keyword evidence="3" id="KW-0411">Iron-sulfur</keyword>
<evidence type="ECO:0000256" key="2">
    <source>
        <dbReference type="ARBA" id="ARBA00023004"/>
    </source>
</evidence>
<dbReference type="Pfam" id="PF14691">
    <property type="entry name" value="Fer4_20"/>
    <property type="match status" value="1"/>
</dbReference>
<organism evidence="5 6">
    <name type="scientific">Desulfoscipio gibsoniae DSM 7213</name>
    <dbReference type="NCBI Taxonomy" id="767817"/>
    <lineage>
        <taxon>Bacteria</taxon>
        <taxon>Bacillati</taxon>
        <taxon>Bacillota</taxon>
        <taxon>Clostridia</taxon>
        <taxon>Eubacteriales</taxon>
        <taxon>Desulfallaceae</taxon>
        <taxon>Desulfoscipio</taxon>
    </lineage>
</organism>
<dbReference type="PROSITE" id="PS00198">
    <property type="entry name" value="4FE4S_FER_1"/>
    <property type="match status" value="1"/>
</dbReference>
<dbReference type="PROSITE" id="PS51379">
    <property type="entry name" value="4FE4S_FER_2"/>
    <property type="match status" value="2"/>
</dbReference>
<reference evidence="5 6" key="1">
    <citation type="submission" date="2012-01" db="EMBL/GenBank/DDBJ databases">
        <title>Complete sequence of Desulfotomaculum gibsoniae DSM 7213.</title>
        <authorList>
            <consortium name="US DOE Joint Genome Institute"/>
            <person name="Lucas S."/>
            <person name="Han J."/>
            <person name="Lapidus A."/>
            <person name="Cheng J.-F."/>
            <person name="Goodwin L."/>
            <person name="Pitluck S."/>
            <person name="Peters L."/>
            <person name="Ovchinnikova G."/>
            <person name="Teshima H."/>
            <person name="Detter J.C."/>
            <person name="Han C."/>
            <person name="Tapia R."/>
            <person name="Land M."/>
            <person name="Hauser L."/>
            <person name="Kyrpides N."/>
            <person name="Ivanova N."/>
            <person name="Pagani I."/>
            <person name="Parshina S."/>
            <person name="Plugge C."/>
            <person name="Muyzer G."/>
            <person name="Kuever J."/>
            <person name="Ivanova A."/>
            <person name="Nazina T."/>
            <person name="Klenk H.-P."/>
            <person name="Brambilla E."/>
            <person name="Spring S."/>
            <person name="Stams A.F."/>
            <person name="Woyke T."/>
        </authorList>
    </citation>
    <scope>NUCLEOTIDE SEQUENCE [LARGE SCALE GENOMIC DNA]</scope>
    <source>
        <strain evidence="5 6">DSM 7213</strain>
    </source>
</reference>
<dbReference type="STRING" id="767817.Desgi_0792"/>
<dbReference type="SUPFAM" id="SSF46548">
    <property type="entry name" value="alpha-helical ferredoxin"/>
    <property type="match status" value="2"/>
</dbReference>
<dbReference type="HOGENOM" id="CLU_009346_0_0_9"/>
<evidence type="ECO:0000256" key="3">
    <source>
        <dbReference type="ARBA" id="ARBA00023014"/>
    </source>
</evidence>
<keyword evidence="6" id="KW-1185">Reference proteome</keyword>
<evidence type="ECO:0000313" key="6">
    <source>
        <dbReference type="Proteomes" id="UP000013520"/>
    </source>
</evidence>
<dbReference type="PANTHER" id="PTHR42783">
    <property type="entry name" value="GLUTAMATE SYNTHASE [NADPH] SMALL CHAIN"/>
    <property type="match status" value="1"/>
</dbReference>
<dbReference type="RefSeq" id="WP_006520996.1">
    <property type="nucleotide sequence ID" value="NC_021184.1"/>
</dbReference>
<keyword evidence="2" id="KW-0408">Iron</keyword>
<evidence type="ECO:0000256" key="1">
    <source>
        <dbReference type="ARBA" id="ARBA00022723"/>
    </source>
</evidence>